<feature type="transmembrane region" description="Helical" evidence="2">
    <location>
        <begin position="12"/>
        <end position="33"/>
    </location>
</feature>
<organism evidence="3 4">
    <name type="scientific">Nocardioides caeni</name>
    <dbReference type="NCBI Taxonomy" id="574700"/>
    <lineage>
        <taxon>Bacteria</taxon>
        <taxon>Bacillati</taxon>
        <taxon>Actinomycetota</taxon>
        <taxon>Actinomycetes</taxon>
        <taxon>Propionibacteriales</taxon>
        <taxon>Nocardioidaceae</taxon>
        <taxon>Nocardioides</taxon>
    </lineage>
</organism>
<protein>
    <submittedName>
        <fullName evidence="3">Uncharacterized protein</fullName>
    </submittedName>
</protein>
<keyword evidence="2" id="KW-0472">Membrane</keyword>
<keyword evidence="4" id="KW-1185">Reference proteome</keyword>
<evidence type="ECO:0000256" key="2">
    <source>
        <dbReference type="SAM" id="Phobius"/>
    </source>
</evidence>
<sequence length="128" mass="13214">MSDTPQSQPRSILAVLGVLVLVAAVVAGAILLAQRASDRTAGPDNGETSSPSDQASINDAPTPSTGASGDASDELADLPTIDSSDFPTVTEEAGLPTGFPTDNFPAQFPTDSAGWDEWAEDQLEQMRP</sequence>
<gene>
    <name evidence="3" type="ORF">E9934_16480</name>
</gene>
<feature type="compositionally biased region" description="Acidic residues" evidence="1">
    <location>
        <begin position="117"/>
        <end position="128"/>
    </location>
</feature>
<dbReference type="EMBL" id="STGW01000014">
    <property type="protein sequence ID" value="THV09336.1"/>
    <property type="molecule type" value="Genomic_DNA"/>
</dbReference>
<proteinExistence type="predicted"/>
<keyword evidence="2" id="KW-1133">Transmembrane helix</keyword>
<reference evidence="3 4" key="1">
    <citation type="journal article" date="2009" name="Int. J. Syst. Evol. Microbiol.">
        <title>Nocardioides caeni sp. nov., isolated from wastewater.</title>
        <authorList>
            <person name="Yoon J.H."/>
            <person name="Kang S.J."/>
            <person name="Park S."/>
            <person name="Kim W."/>
            <person name="Oh T.K."/>
        </authorList>
    </citation>
    <scope>NUCLEOTIDE SEQUENCE [LARGE SCALE GENOMIC DNA]</scope>
    <source>
        <strain evidence="3 4">DSM 23134</strain>
    </source>
</reference>
<dbReference type="Proteomes" id="UP000307087">
    <property type="component" value="Unassembled WGS sequence"/>
</dbReference>
<feature type="region of interest" description="Disordered" evidence="1">
    <location>
        <begin position="34"/>
        <end position="128"/>
    </location>
</feature>
<comment type="caution">
    <text evidence="3">The sequence shown here is derived from an EMBL/GenBank/DDBJ whole genome shotgun (WGS) entry which is preliminary data.</text>
</comment>
<evidence type="ECO:0000256" key="1">
    <source>
        <dbReference type="SAM" id="MobiDB-lite"/>
    </source>
</evidence>
<evidence type="ECO:0000313" key="3">
    <source>
        <dbReference type="EMBL" id="THV09336.1"/>
    </source>
</evidence>
<keyword evidence="2" id="KW-0812">Transmembrane</keyword>
<feature type="compositionally biased region" description="Polar residues" evidence="1">
    <location>
        <begin position="46"/>
        <end position="67"/>
    </location>
</feature>
<dbReference type="AlphaFoldDB" id="A0A4V4HJ70"/>
<evidence type="ECO:0000313" key="4">
    <source>
        <dbReference type="Proteomes" id="UP000307087"/>
    </source>
</evidence>
<dbReference type="RefSeq" id="WP_136563996.1">
    <property type="nucleotide sequence ID" value="NZ_BAABLS010000006.1"/>
</dbReference>
<dbReference type="OrthoDB" id="3791032at2"/>
<name>A0A4V4HJ70_9ACTN</name>
<accession>A0A4V4HJ70</accession>